<evidence type="ECO:0000313" key="4">
    <source>
        <dbReference type="Proteomes" id="UP000796104"/>
    </source>
</evidence>
<evidence type="ECO:0000313" key="3">
    <source>
        <dbReference type="EMBL" id="TND51677.1"/>
    </source>
</evidence>
<reference evidence="3" key="1">
    <citation type="submission" date="2017-10" db="EMBL/GenBank/DDBJ databases">
        <authorList>
            <person name="Colston S.M."/>
            <person name="Graf J."/>
        </authorList>
    </citation>
    <scope>NUCLEOTIDE SEQUENCE</scope>
    <source>
        <strain evidence="3">BAQ071013-135</strain>
    </source>
</reference>
<dbReference type="PANTHER" id="PTHR38834">
    <property type="entry name" value="PERIPLASMIC SUBSTRATE BINDING PROTEIN FAMILY 3"/>
    <property type="match status" value="1"/>
</dbReference>
<feature type="domain" description="Solute-binding protein family 3/N-terminal" evidence="2">
    <location>
        <begin position="23"/>
        <end position="248"/>
    </location>
</feature>
<dbReference type="InterPro" id="IPR001638">
    <property type="entry name" value="Solute-binding_3/MltF_N"/>
</dbReference>
<reference evidence="3" key="2">
    <citation type="journal article" date="2019" name="PLoS ONE">
        <title>Identification and characterization of putative Aeromonas spp. T3SS effectors.</title>
        <authorList>
            <person name="Rangel L.T."/>
            <person name="Marden J."/>
            <person name="Colston S."/>
            <person name="Setubal J.C."/>
            <person name="Graf J."/>
            <person name="Gogarten J.P."/>
        </authorList>
    </citation>
    <scope>NUCLEOTIDE SEQUENCE</scope>
    <source>
        <strain evidence="3">BAQ071013-135</strain>
    </source>
</reference>
<dbReference type="SUPFAM" id="SSF53850">
    <property type="entry name" value="Periplasmic binding protein-like II"/>
    <property type="match status" value="1"/>
</dbReference>
<keyword evidence="1" id="KW-0732">Signal</keyword>
<comment type="caution">
    <text evidence="3">The sequence shown here is derived from an EMBL/GenBank/DDBJ whole genome shotgun (WGS) entry which is preliminary data.</text>
</comment>
<dbReference type="SMART" id="SM00062">
    <property type="entry name" value="PBPb"/>
    <property type="match status" value="1"/>
</dbReference>
<feature type="signal peptide" evidence="1">
    <location>
        <begin position="1"/>
        <end position="24"/>
    </location>
</feature>
<dbReference type="EMBL" id="PDXJ01000029">
    <property type="protein sequence ID" value="TND51677.1"/>
    <property type="molecule type" value="Genomic_DNA"/>
</dbReference>
<dbReference type="PANTHER" id="PTHR38834:SF3">
    <property type="entry name" value="SOLUTE-BINDING PROTEIN FAMILY 3_N-TERMINAL DOMAIN-CONTAINING PROTEIN"/>
    <property type="match status" value="1"/>
</dbReference>
<dbReference type="RefSeq" id="WP_139495425.1">
    <property type="nucleotide sequence ID" value="NZ_CAWORL010000022.1"/>
</dbReference>
<dbReference type="Pfam" id="PF00497">
    <property type="entry name" value="SBP_bac_3"/>
    <property type="match status" value="1"/>
</dbReference>
<dbReference type="Proteomes" id="UP000796104">
    <property type="component" value="Unassembled WGS sequence"/>
</dbReference>
<dbReference type="Gene3D" id="3.40.190.10">
    <property type="entry name" value="Periplasmic binding protein-like II"/>
    <property type="match status" value="2"/>
</dbReference>
<evidence type="ECO:0000259" key="2">
    <source>
        <dbReference type="SMART" id="SM00062"/>
    </source>
</evidence>
<accession>A0AAX2UP83</accession>
<dbReference type="AlphaFoldDB" id="A0AAX2UP83"/>
<name>A0AAX2UP83_AERVE</name>
<protein>
    <submittedName>
        <fullName evidence="3">Amino acid ABC transporter substrate-binding protein</fullName>
    </submittedName>
</protein>
<organism evidence="3 4">
    <name type="scientific">Aeromonas veronii</name>
    <dbReference type="NCBI Taxonomy" id="654"/>
    <lineage>
        <taxon>Bacteria</taxon>
        <taxon>Pseudomonadati</taxon>
        <taxon>Pseudomonadota</taxon>
        <taxon>Gammaproteobacteria</taxon>
        <taxon>Aeromonadales</taxon>
        <taxon>Aeromonadaceae</taxon>
        <taxon>Aeromonas</taxon>
    </lineage>
</organism>
<feature type="chain" id="PRO_5043668239" evidence="1">
    <location>
        <begin position="25"/>
        <end position="261"/>
    </location>
</feature>
<evidence type="ECO:0000256" key="1">
    <source>
        <dbReference type="SAM" id="SignalP"/>
    </source>
</evidence>
<sequence>MRRLLPALASLASLALFIALPASALIYYSEQNMPLNGQDKNGQPVGLAVELLRLMWREMGEPEQPIHFLPWARGWYLLTQQQEAVLFTTAHTKERDPHFLWVCPISHSRVALVGRKQDAPKVASKADLAKLQIGVMQADVGEQLLLNRGISPGNMMSVERMEQVVRQLIMARTDLVAGNEVMLRHQAKELGFPSEDFVTVAILEEQDNCFAFNLRADKQQVARLQQALDKVRQGDEYKQLVKRYQLLSILPETTPTIPRLE</sequence>
<proteinExistence type="predicted"/>
<gene>
    <name evidence="3" type="ORF">CF123_19420</name>
</gene>